<evidence type="ECO:0000313" key="2">
    <source>
        <dbReference type="EMBL" id="CAL5139511.1"/>
    </source>
</evidence>
<dbReference type="EMBL" id="CAXLJL010000601">
    <property type="protein sequence ID" value="CAL5139511.1"/>
    <property type="molecule type" value="Genomic_DNA"/>
</dbReference>
<feature type="region of interest" description="Disordered" evidence="1">
    <location>
        <begin position="753"/>
        <end position="788"/>
    </location>
</feature>
<evidence type="ECO:0000313" key="3">
    <source>
        <dbReference type="Proteomes" id="UP001497525"/>
    </source>
</evidence>
<feature type="region of interest" description="Disordered" evidence="1">
    <location>
        <begin position="78"/>
        <end position="116"/>
    </location>
</feature>
<protein>
    <submittedName>
        <fullName evidence="2">Uncharacterized protein</fullName>
    </submittedName>
</protein>
<feature type="compositionally biased region" description="Basic and acidic residues" evidence="1">
    <location>
        <begin position="1"/>
        <end position="15"/>
    </location>
</feature>
<feature type="region of interest" description="Disordered" evidence="1">
    <location>
        <begin position="410"/>
        <end position="447"/>
    </location>
</feature>
<feature type="compositionally biased region" description="Acidic residues" evidence="1">
    <location>
        <begin position="410"/>
        <end position="419"/>
    </location>
</feature>
<evidence type="ECO:0000256" key="1">
    <source>
        <dbReference type="SAM" id="MobiDB-lite"/>
    </source>
</evidence>
<feature type="region of interest" description="Disordered" evidence="1">
    <location>
        <begin position="862"/>
        <end position="884"/>
    </location>
</feature>
<sequence length="884" mass="96717">MDDKKFLPTTDRDTNEQPPQVPSNPFCPSPSTSTFMEDRQNDVGLLDSPSSAPQTISCLNQLGFTVYRSSPPVGRTTITSAFSPTTGNTECSSMISSQDCPPVHPIPSRTDSGFSSWTGAGDCQKKFPPSLLTDSHYSLSREGDSGLPDISTFATQTTPSLSTLPCANALNEELADRMFVRNPGEISLCSHMHSQGSGNRDKVYHMPAQDENRCNLSGACMRIGTTVSAMESCTEHFCSLKATESNMTSLSFRPLEPPPVNSVSRSTKVALRISQPFVQRPPRSLASAPPTTCFPTVHFTECISETAVSDRFERNPSAGTESLNSNGGHEASHRIIPQHKVTLQELSPRTAHTQNCGPPVGSLHHPLTAPSNSSGQTTSHWRQSVCSCPYCYRQHRPGSAPLHGTFSIEEEEEDNELADNEGTNTENDGDDESDLIPHKPSQSACRRCLRGSRHPIRRVRQYSYQATQPPTERGDEHPSGLLGYLAGNSEMAYSSVIHDLQVSPTSENQKCYTEQRFLVGQRHLLRRPQPLRVPMNGLEYAGRTATFSDDAEEPVCLLPAQSATPDALSPPPVPPPMPDVVPRQALPLRFYQTSPSTSNSVGLLQFTAVTRSPHPLFGNMIIPTPRCASVPLNVTDSNLIVGNAARNERPLGAVSLRTRRGLSETISIHDAHVCGSLSRHEQLSLLARQMARIGDEMDAQYERGRHSLPTNSFFRDVNDVQNSLRHFSSSLASLVTSPFDCVHRILQFVSQSVSGASTNEPNSPVTFELSDQSTATSNSNQRRRRRTRARTLTGHYMPVWPAPVSLSHSIYHTTQPEVGARIMIPRSSTFRLPVHSSTPQRGLVTSMSSSIPTVHSAVSSAAEWTEDRAPRTSSRSGDVFTFDN</sequence>
<feature type="compositionally biased region" description="Polar residues" evidence="1">
    <location>
        <begin position="317"/>
        <end position="327"/>
    </location>
</feature>
<feature type="region of interest" description="Disordered" evidence="1">
    <location>
        <begin position="1"/>
        <end position="32"/>
    </location>
</feature>
<accession>A0AAV2TUA5</accession>
<feature type="region of interest" description="Disordered" evidence="1">
    <location>
        <begin position="310"/>
        <end position="331"/>
    </location>
</feature>
<organism evidence="2 3">
    <name type="scientific">Calicophoron daubneyi</name>
    <name type="common">Rumen fluke</name>
    <name type="synonym">Paramphistomum daubneyi</name>
    <dbReference type="NCBI Taxonomy" id="300641"/>
    <lineage>
        <taxon>Eukaryota</taxon>
        <taxon>Metazoa</taxon>
        <taxon>Spiralia</taxon>
        <taxon>Lophotrochozoa</taxon>
        <taxon>Platyhelminthes</taxon>
        <taxon>Trematoda</taxon>
        <taxon>Digenea</taxon>
        <taxon>Plagiorchiida</taxon>
        <taxon>Pronocephalata</taxon>
        <taxon>Paramphistomoidea</taxon>
        <taxon>Paramphistomidae</taxon>
        <taxon>Calicophoron</taxon>
    </lineage>
</organism>
<feature type="compositionally biased region" description="Polar residues" evidence="1">
    <location>
        <begin position="369"/>
        <end position="378"/>
    </location>
</feature>
<comment type="caution">
    <text evidence="2">The sequence shown here is derived from an EMBL/GenBank/DDBJ whole genome shotgun (WGS) entry which is preliminary data.</text>
</comment>
<dbReference type="AlphaFoldDB" id="A0AAV2TUA5"/>
<feature type="compositionally biased region" description="Polar residues" evidence="1">
    <location>
        <begin position="78"/>
        <end position="99"/>
    </location>
</feature>
<proteinExistence type="predicted"/>
<gene>
    <name evidence="2" type="ORF">CDAUBV1_LOCUS14541</name>
</gene>
<feature type="region of interest" description="Disordered" evidence="1">
    <location>
        <begin position="350"/>
        <end position="378"/>
    </location>
</feature>
<feature type="compositionally biased region" description="Pro residues" evidence="1">
    <location>
        <begin position="19"/>
        <end position="28"/>
    </location>
</feature>
<name>A0AAV2TUA5_CALDB</name>
<feature type="compositionally biased region" description="Polar residues" evidence="1">
    <location>
        <begin position="753"/>
        <end position="772"/>
    </location>
</feature>
<reference evidence="2" key="1">
    <citation type="submission" date="2024-06" db="EMBL/GenBank/DDBJ databases">
        <authorList>
            <person name="Liu X."/>
            <person name="Lenzi L."/>
            <person name="Haldenby T S."/>
            <person name="Uol C."/>
        </authorList>
    </citation>
    <scope>NUCLEOTIDE SEQUENCE</scope>
</reference>
<dbReference type="Proteomes" id="UP001497525">
    <property type="component" value="Unassembled WGS sequence"/>
</dbReference>